<dbReference type="Gene3D" id="3.90.75.20">
    <property type="match status" value="1"/>
</dbReference>
<dbReference type="SUPFAM" id="SSF54060">
    <property type="entry name" value="His-Me finger endonucleases"/>
    <property type="match status" value="1"/>
</dbReference>
<name>A0A6C0LTN7_9ZZZZ</name>
<dbReference type="EMBL" id="MN740556">
    <property type="protein sequence ID" value="QHU32924.1"/>
    <property type="molecule type" value="Genomic_DNA"/>
</dbReference>
<organism evidence="1">
    <name type="scientific">viral metagenome</name>
    <dbReference type="NCBI Taxonomy" id="1070528"/>
    <lineage>
        <taxon>unclassified sequences</taxon>
        <taxon>metagenomes</taxon>
        <taxon>organismal metagenomes</taxon>
    </lineage>
</organism>
<dbReference type="InterPro" id="IPR044925">
    <property type="entry name" value="His-Me_finger_sf"/>
</dbReference>
<evidence type="ECO:0000313" key="1">
    <source>
        <dbReference type="EMBL" id="QHU32924.1"/>
    </source>
</evidence>
<evidence type="ECO:0008006" key="2">
    <source>
        <dbReference type="Google" id="ProtNLM"/>
    </source>
</evidence>
<dbReference type="AlphaFoldDB" id="A0A6C0LTN7"/>
<reference evidence="1" key="1">
    <citation type="journal article" date="2020" name="Nature">
        <title>Giant virus diversity and host interactions through global metagenomics.</title>
        <authorList>
            <person name="Schulz F."/>
            <person name="Roux S."/>
            <person name="Paez-Espino D."/>
            <person name="Jungbluth S."/>
            <person name="Walsh D.A."/>
            <person name="Denef V.J."/>
            <person name="McMahon K.D."/>
            <person name="Konstantinidis K.T."/>
            <person name="Eloe-Fadrosh E.A."/>
            <person name="Kyrpides N.C."/>
            <person name="Woyke T."/>
        </authorList>
    </citation>
    <scope>NUCLEOTIDE SEQUENCE</scope>
    <source>
        <strain evidence="1">GVMAG-S-1014582-52</strain>
    </source>
</reference>
<sequence>MNKLTVHPKEVNPYAYSILLTTLSSNFDIEIWKDLQFEEYNPYFVSSYGQVKSSFGKILTIKVHFLNKKERACVHIIYANRRSKLFPIDELMMYAFTNYKSDIIIHKDDNPLNNRLNNLIFL</sequence>
<protein>
    <recommendedName>
        <fullName evidence="2">HNH nuclease domain-containing protein</fullName>
    </recommendedName>
</protein>
<proteinExistence type="predicted"/>
<accession>A0A6C0LTN7</accession>